<keyword evidence="3" id="KW-1185">Reference proteome</keyword>
<dbReference type="EMBL" id="KN846980">
    <property type="protein sequence ID" value="KIW99284.1"/>
    <property type="molecule type" value="Genomic_DNA"/>
</dbReference>
<organism evidence="2 3">
    <name type="scientific">Cladophialophora bantiana (strain ATCC 10958 / CBS 173.52 / CDC B-1940 / NIH 8579)</name>
    <name type="common">Xylohypha bantiana</name>
    <dbReference type="NCBI Taxonomy" id="1442370"/>
    <lineage>
        <taxon>Eukaryota</taxon>
        <taxon>Fungi</taxon>
        <taxon>Dikarya</taxon>
        <taxon>Ascomycota</taxon>
        <taxon>Pezizomycotina</taxon>
        <taxon>Eurotiomycetes</taxon>
        <taxon>Chaetothyriomycetidae</taxon>
        <taxon>Chaetothyriales</taxon>
        <taxon>Herpotrichiellaceae</taxon>
        <taxon>Cladophialophora</taxon>
    </lineage>
</organism>
<accession>A0A0D2IRA5</accession>
<feature type="transmembrane region" description="Helical" evidence="1">
    <location>
        <begin position="190"/>
        <end position="216"/>
    </location>
</feature>
<gene>
    <name evidence="2" type="ORF">Z519_00947</name>
</gene>
<proteinExistence type="predicted"/>
<dbReference type="OrthoDB" id="5342924at2759"/>
<evidence type="ECO:0000256" key="1">
    <source>
        <dbReference type="SAM" id="Phobius"/>
    </source>
</evidence>
<name>A0A0D2IRA5_CLAB1</name>
<dbReference type="Proteomes" id="UP000053789">
    <property type="component" value="Unassembled WGS sequence"/>
</dbReference>
<protein>
    <submittedName>
        <fullName evidence="2">Uncharacterized protein</fullName>
    </submittedName>
</protein>
<dbReference type="RefSeq" id="XP_016625953.1">
    <property type="nucleotide sequence ID" value="XM_016758704.1"/>
</dbReference>
<sequence length="760" mass="83105">MSKRAITDQYDLGQMNRPLFSNPPVVAGTEAAAYESDRQYKLSAVLSRRLFDLFCLAWVVPIAILLVLNYNNWTVGAGVGCRLKWRKDDCYIGLLGINRSDTSSRAAKLDQSDHEILGALQLVAKVLEVWFSIVATSLIYDLTMLLGRQGTGLPIAYLLAHVEFGDISTIFNRTFWTSSGLFSRRRRGNLALFAVLVALLCITCNLMGPATAVLVIPTLGWSESTVPGAERLREIAASDPPSNPAIAPGCDASSLASGNYTCTDYYLPTLDALSSAILYGLQEYEQGYGVNLGIFRESGLSFAFNNTILSTESIVWTPNRQVIREMSNDYVEFQATQVVNRTYEEARSIAAAWNRNLDEDLYNSYRNVLDVSLSRQGPSLGTMVSRCARGNATEIVVSEAKSVRCYYFNWSIDGVYNGYQCIRVGLGWNNASLANSHFLIGDIASTPKTNVSVGAYAETESILLGEESFSCVFQSEGTQPCDWDLLFSGNSPSATINLAGQQQYIEYILSQPGGPNATLICYSNTYLATVWYSIDISPETNSLGLVSLISPAGDLVEKQQPTALHPDWLLAAWAVPRFGTVDGNSAAASNLVGALQKAASTQTPQTFGEDPGLVAISNLHAGSLLHALTLVDFTTLNATDASAGDDALYPRLAVSRRLRVWAYGHSSHTFRVGMVVVIFGSLCVFLRVGVGFYIVSKHRSTIKFLSAALRYRLTDDEFDSLRKKSDVANFSLMLVQKDGGAVDFVSPQGYVWYRPVHRPV</sequence>
<reference evidence="2" key="1">
    <citation type="submission" date="2015-01" db="EMBL/GenBank/DDBJ databases">
        <title>The Genome Sequence of Cladophialophora bantiana CBS 173.52.</title>
        <authorList>
            <consortium name="The Broad Institute Genomics Platform"/>
            <person name="Cuomo C."/>
            <person name="de Hoog S."/>
            <person name="Gorbushina A."/>
            <person name="Stielow B."/>
            <person name="Teixiera M."/>
            <person name="Abouelleil A."/>
            <person name="Chapman S.B."/>
            <person name="Priest M."/>
            <person name="Young S.K."/>
            <person name="Wortman J."/>
            <person name="Nusbaum C."/>
            <person name="Birren B."/>
        </authorList>
    </citation>
    <scope>NUCLEOTIDE SEQUENCE [LARGE SCALE GENOMIC DNA]</scope>
    <source>
        <strain evidence="2">CBS 173.52</strain>
    </source>
</reference>
<keyword evidence="1" id="KW-1133">Transmembrane helix</keyword>
<evidence type="ECO:0000313" key="3">
    <source>
        <dbReference type="Proteomes" id="UP000053789"/>
    </source>
</evidence>
<dbReference type="HOGENOM" id="CLU_026395_0_0_1"/>
<dbReference type="AlphaFoldDB" id="A0A0D2IRA5"/>
<keyword evidence="1" id="KW-0472">Membrane</keyword>
<evidence type="ECO:0000313" key="2">
    <source>
        <dbReference type="EMBL" id="KIW99284.1"/>
    </source>
</evidence>
<dbReference type="VEuPathDB" id="FungiDB:Z519_00947"/>
<keyword evidence="1" id="KW-0812">Transmembrane</keyword>
<dbReference type="GeneID" id="27693875"/>
<feature type="transmembrane region" description="Helical" evidence="1">
    <location>
        <begin position="50"/>
        <end position="70"/>
    </location>
</feature>
<feature type="transmembrane region" description="Helical" evidence="1">
    <location>
        <begin position="672"/>
        <end position="695"/>
    </location>
</feature>